<protein>
    <submittedName>
        <fullName evidence="1">12677_t:CDS:1</fullName>
    </submittedName>
</protein>
<proteinExistence type="predicted"/>
<accession>A0ACA9PD02</accession>
<keyword evidence="2" id="KW-1185">Reference proteome</keyword>
<dbReference type="Proteomes" id="UP000789525">
    <property type="component" value="Unassembled WGS sequence"/>
</dbReference>
<comment type="caution">
    <text evidence="1">The sequence shown here is derived from an EMBL/GenBank/DDBJ whole genome shotgun (WGS) entry which is preliminary data.</text>
</comment>
<reference evidence="1" key="1">
    <citation type="submission" date="2021-06" db="EMBL/GenBank/DDBJ databases">
        <authorList>
            <person name="Kallberg Y."/>
            <person name="Tangrot J."/>
            <person name="Rosling A."/>
        </authorList>
    </citation>
    <scope>NUCLEOTIDE SEQUENCE</scope>
    <source>
        <strain evidence="1">CL356</strain>
    </source>
</reference>
<evidence type="ECO:0000313" key="2">
    <source>
        <dbReference type="Proteomes" id="UP000789525"/>
    </source>
</evidence>
<gene>
    <name evidence="1" type="ORF">ACOLOM_LOCUS10222</name>
</gene>
<organism evidence="1 2">
    <name type="scientific">Acaulospora colombiana</name>
    <dbReference type="NCBI Taxonomy" id="27376"/>
    <lineage>
        <taxon>Eukaryota</taxon>
        <taxon>Fungi</taxon>
        <taxon>Fungi incertae sedis</taxon>
        <taxon>Mucoromycota</taxon>
        <taxon>Glomeromycotina</taxon>
        <taxon>Glomeromycetes</taxon>
        <taxon>Diversisporales</taxon>
        <taxon>Acaulosporaceae</taxon>
        <taxon>Acaulospora</taxon>
    </lineage>
</organism>
<feature type="non-terminal residue" evidence="1">
    <location>
        <position position="1"/>
    </location>
</feature>
<name>A0ACA9PD02_9GLOM</name>
<sequence>LQFHTHFEASMESDGRPEVIRTDVVPSKLAMPTRCLGMMRSSFQPCSTTPEFSLSKPGFIQRFPAPLQRRYLLDTTTGDTSWMCCKKPIRLSISNKCLSILTVDMASSLHSHNRLQGLGVNAEVGLTIQSAQTTDPNRYWLDWAYCLPKRADLNLVKALSPEWTTAYNKAKTAVAKLSLSEKLLQVFNGKGDIASEIPLQFLRSTFRDYAFKTGHWVRDQLPSSVRGFIYASFSSSDDLTRGINTAATWNRSLMRQRGAALGAEFRGKGIHVALGPAMNIARVPHAGRNVRNSINQVHGLSES</sequence>
<evidence type="ECO:0000313" key="1">
    <source>
        <dbReference type="EMBL" id="CAG8700462.1"/>
    </source>
</evidence>
<dbReference type="EMBL" id="CAJVPT010032161">
    <property type="protein sequence ID" value="CAG8700462.1"/>
    <property type="molecule type" value="Genomic_DNA"/>
</dbReference>